<comment type="caution">
    <text evidence="4">The sequence shown here is derived from an EMBL/GenBank/DDBJ whole genome shotgun (WGS) entry which is preliminary data.</text>
</comment>
<organism evidence="4 5">
    <name type="scientific">Microbulbifer halophilus</name>
    <dbReference type="NCBI Taxonomy" id="453963"/>
    <lineage>
        <taxon>Bacteria</taxon>
        <taxon>Pseudomonadati</taxon>
        <taxon>Pseudomonadota</taxon>
        <taxon>Gammaproteobacteria</taxon>
        <taxon>Cellvibrionales</taxon>
        <taxon>Microbulbiferaceae</taxon>
        <taxon>Microbulbifer</taxon>
    </lineage>
</organism>
<protein>
    <submittedName>
        <fullName evidence="4">DUF6923 family protein</fullName>
    </submittedName>
</protein>
<feature type="domain" description="SpaA-like prealbumin fold" evidence="3">
    <location>
        <begin position="353"/>
        <end position="457"/>
    </location>
</feature>
<dbReference type="Gene3D" id="2.60.40.10">
    <property type="entry name" value="Immunoglobulins"/>
    <property type="match status" value="1"/>
</dbReference>
<dbReference type="InterPro" id="IPR054215">
    <property type="entry name" value="DUF6923"/>
</dbReference>
<dbReference type="Pfam" id="PF01345">
    <property type="entry name" value="DUF11"/>
    <property type="match status" value="2"/>
</dbReference>
<dbReference type="Proteomes" id="UP001597425">
    <property type="component" value="Unassembled WGS sequence"/>
</dbReference>
<feature type="domain" description="DUF11" evidence="1">
    <location>
        <begin position="462"/>
        <end position="564"/>
    </location>
</feature>
<dbReference type="EMBL" id="JBHUJD010000035">
    <property type="protein sequence ID" value="MFD2312306.1"/>
    <property type="molecule type" value="Genomic_DNA"/>
</dbReference>
<dbReference type="SUPFAM" id="SSF63825">
    <property type="entry name" value="YWTD domain"/>
    <property type="match status" value="1"/>
</dbReference>
<feature type="domain" description="DUF11" evidence="1">
    <location>
        <begin position="224"/>
        <end position="345"/>
    </location>
</feature>
<evidence type="ECO:0000313" key="4">
    <source>
        <dbReference type="EMBL" id="MFD2312306.1"/>
    </source>
</evidence>
<dbReference type="Pfam" id="PF21959">
    <property type="entry name" value="DUF6923"/>
    <property type="match status" value="1"/>
</dbReference>
<dbReference type="RefSeq" id="WP_377595720.1">
    <property type="nucleotide sequence ID" value="NZ_JBHUDU010000057.1"/>
</dbReference>
<evidence type="ECO:0000259" key="1">
    <source>
        <dbReference type="Pfam" id="PF01345"/>
    </source>
</evidence>
<evidence type="ECO:0000313" key="5">
    <source>
        <dbReference type="Proteomes" id="UP001597425"/>
    </source>
</evidence>
<dbReference type="InterPro" id="IPR013783">
    <property type="entry name" value="Ig-like_fold"/>
</dbReference>
<dbReference type="InterPro" id="IPR001434">
    <property type="entry name" value="OmcB-like_DUF11"/>
</dbReference>
<feature type="domain" description="DUF6923" evidence="2">
    <location>
        <begin position="3"/>
        <end position="215"/>
    </location>
</feature>
<evidence type="ECO:0000259" key="3">
    <source>
        <dbReference type="Pfam" id="PF24514"/>
    </source>
</evidence>
<dbReference type="Pfam" id="PF24514">
    <property type="entry name" value="SpaA_4"/>
    <property type="match status" value="1"/>
</dbReference>
<dbReference type="InterPro" id="IPR047589">
    <property type="entry name" value="DUF11_rpt"/>
</dbReference>
<sequence length="565" mass="57713">MYLGQNNPTDLIEIDHSTNPFVFNTLGTATLTHNALSFRPANDTLYAIESGTNTLLQVNIDGTTTSLGPVAGLPDPPAGNAYFAGAFAADGFMYVGGSLDDTNTVYRIDVDAPSATAVPLSESVNLIDLGWHDGLFYFVDNADDVFKSLDPTTGTITTIGTSAFGTTGAMFSATNGVFGSRNDGSGFYQFDIDTGEPTLISSSPGSSLNDGANCLTSAIEFETDIAVTKTDNSLIYTPGTDVTYDIVASNNGPFGIQNGMVDDPLPAGITTASWTCTGSAGGVCGTAGGTGAINDNPDLPPGGSVTYSFTITVPPDYTGDLVNTVTASLPDGFTDPTPENNTATDTDQRVPSVTLVKISENGVDTFSFTGTNGFDPEDITTTTAGSPATGTTQFLDAPDTETTITESIPSTYELTDISCTGLGTGGTFTTDLGAGTVTLDAAATAADSDIECTFTNDRLNTDLAVTKSASPDPVLSGEVLTYTITAENLGPRDADNSLLTDTPDANLDCSTPSTTVTCTAAGGATCPADPILVADLTGAGVTIPSLPVGSQAEFTLQCTVNATGL</sequence>
<proteinExistence type="predicted"/>
<dbReference type="NCBIfam" id="TIGR01451">
    <property type="entry name" value="B_ant_repeat"/>
    <property type="match status" value="2"/>
</dbReference>
<reference evidence="5" key="1">
    <citation type="journal article" date="2019" name="Int. J. Syst. Evol. Microbiol.">
        <title>The Global Catalogue of Microorganisms (GCM) 10K type strain sequencing project: providing services to taxonomists for standard genome sequencing and annotation.</title>
        <authorList>
            <consortium name="The Broad Institute Genomics Platform"/>
            <consortium name="The Broad Institute Genome Sequencing Center for Infectious Disease"/>
            <person name="Wu L."/>
            <person name="Ma J."/>
        </authorList>
    </citation>
    <scope>NUCLEOTIDE SEQUENCE [LARGE SCALE GENOMIC DNA]</scope>
    <source>
        <strain evidence="5">KCTC 12848</strain>
    </source>
</reference>
<evidence type="ECO:0000259" key="2">
    <source>
        <dbReference type="Pfam" id="PF21959"/>
    </source>
</evidence>
<dbReference type="InterPro" id="IPR055371">
    <property type="entry name" value="SpaA_PFL_dom_4"/>
</dbReference>
<name>A0ABW5EFD6_9GAMM</name>
<accession>A0ABW5EFD6</accession>
<gene>
    <name evidence="4" type="ORF">ACFSKX_17940</name>
</gene>
<keyword evidence="5" id="KW-1185">Reference proteome</keyword>
<dbReference type="PANTHER" id="PTHR34819">
    <property type="entry name" value="LARGE CYSTEINE-RICH PERIPLASMIC PROTEIN OMCB"/>
    <property type="match status" value="1"/>
</dbReference>
<dbReference type="InterPro" id="IPR051172">
    <property type="entry name" value="Chlamydia_OmcB"/>
</dbReference>